<evidence type="ECO:0000313" key="14">
    <source>
        <dbReference type="Proteomes" id="UP000235347"/>
    </source>
</evidence>
<organism evidence="13 14">
    <name type="scientific">Trinickia soli</name>
    <dbReference type="NCBI Taxonomy" id="380675"/>
    <lineage>
        <taxon>Bacteria</taxon>
        <taxon>Pseudomonadati</taxon>
        <taxon>Pseudomonadota</taxon>
        <taxon>Betaproteobacteria</taxon>
        <taxon>Burkholderiales</taxon>
        <taxon>Burkholderiaceae</taxon>
        <taxon>Trinickia</taxon>
    </lineage>
</organism>
<dbReference type="AlphaFoldDB" id="A0A2N7W7K8"/>
<dbReference type="SUPFAM" id="SSF52743">
    <property type="entry name" value="Subtilisin-like"/>
    <property type="match status" value="1"/>
</dbReference>
<feature type="active site" description="Charge relay system" evidence="9 10">
    <location>
        <position position="190"/>
    </location>
</feature>
<evidence type="ECO:0000256" key="11">
    <source>
        <dbReference type="SAM" id="SignalP"/>
    </source>
</evidence>
<feature type="signal peptide" evidence="11">
    <location>
        <begin position="1"/>
        <end position="27"/>
    </location>
</feature>
<dbReference type="EMBL" id="PNYB01000007">
    <property type="protein sequence ID" value="PMS25370.1"/>
    <property type="molecule type" value="Genomic_DNA"/>
</dbReference>
<accession>A0A2N7W7K8</accession>
<dbReference type="GO" id="GO:0005576">
    <property type="term" value="C:extracellular region"/>
    <property type="evidence" value="ECO:0007669"/>
    <property type="project" value="UniProtKB-SubCell"/>
</dbReference>
<evidence type="ECO:0000256" key="7">
    <source>
        <dbReference type="ARBA" id="ARBA00022825"/>
    </source>
</evidence>
<evidence type="ECO:0000256" key="10">
    <source>
        <dbReference type="PROSITE-ProRule" id="PRU01240"/>
    </source>
</evidence>
<evidence type="ECO:0000256" key="3">
    <source>
        <dbReference type="ARBA" id="ARBA00022525"/>
    </source>
</evidence>
<reference evidence="13 14" key="1">
    <citation type="submission" date="2018-01" db="EMBL/GenBank/DDBJ databases">
        <title>Whole genome analyses suggest that Burkholderia sensu lato contains two further novel genera in the rhizoxinica-symbiotica group Mycetohabitans gen. nov., and Trinickia gen. nov.: implications for the evolution of diazotrophy and nodulation in the Burkholderiaceae.</title>
        <authorList>
            <person name="Estrada-de los Santos P."/>
            <person name="Palmer M."/>
            <person name="Chavez-Ramirez B."/>
            <person name="Beukes C."/>
            <person name="Steenkamp E.T."/>
            <person name="Hirsch A.M."/>
            <person name="Manyaka P."/>
            <person name="Maluk M."/>
            <person name="Lafos M."/>
            <person name="Crook M."/>
            <person name="Gross E."/>
            <person name="Simon M.F."/>
            <person name="Bueno dos Reis Junior F."/>
            <person name="Poole P.S."/>
            <person name="Venter S.N."/>
            <person name="James E.K."/>
        </authorList>
    </citation>
    <scope>NUCLEOTIDE SEQUENCE [LARGE SCALE GENOMIC DNA]</scope>
    <source>
        <strain evidence="13 14">GP25-8</strain>
    </source>
</reference>
<evidence type="ECO:0000256" key="5">
    <source>
        <dbReference type="ARBA" id="ARBA00022729"/>
    </source>
</evidence>
<dbReference type="PANTHER" id="PTHR43806">
    <property type="entry name" value="PEPTIDASE S8"/>
    <property type="match status" value="1"/>
</dbReference>
<comment type="similarity">
    <text evidence="2 10">Belongs to the peptidase S8 family.</text>
</comment>
<dbReference type="GO" id="GO:0004252">
    <property type="term" value="F:serine-type endopeptidase activity"/>
    <property type="evidence" value="ECO:0007669"/>
    <property type="project" value="UniProtKB-UniRule"/>
</dbReference>
<dbReference type="InterPro" id="IPR015500">
    <property type="entry name" value="Peptidase_S8_subtilisin-rel"/>
</dbReference>
<dbReference type="InterPro" id="IPR036852">
    <property type="entry name" value="Peptidase_S8/S53_dom_sf"/>
</dbReference>
<dbReference type="InterPro" id="IPR023828">
    <property type="entry name" value="Peptidase_S8_Ser-AS"/>
</dbReference>
<dbReference type="Proteomes" id="UP000235347">
    <property type="component" value="Unassembled WGS sequence"/>
</dbReference>
<feature type="domain" description="Peptidase S8/S53" evidence="12">
    <location>
        <begin position="182"/>
        <end position="477"/>
    </location>
</feature>
<comment type="caution">
    <text evidence="13">The sequence shown here is derived from an EMBL/GenBank/DDBJ whole genome shotgun (WGS) entry which is preliminary data.</text>
</comment>
<feature type="active site" description="Charge relay system" evidence="9 10">
    <location>
        <position position="254"/>
    </location>
</feature>
<evidence type="ECO:0000256" key="2">
    <source>
        <dbReference type="ARBA" id="ARBA00011073"/>
    </source>
</evidence>
<dbReference type="FunFam" id="3.40.50.200:FF:000022">
    <property type="entry name" value="Extracellular protease"/>
    <property type="match status" value="1"/>
</dbReference>
<sequence>MTHARCISNRLALALLSLAPTMHNADAAQSPAADGAATPRQLVSQFIVKVKPPATPQSTDAVHAEHDAGTALAQRVVERVLHENAEKLQTRRRRGVDLVSDTRPMSGAAHVVMLGAPMTDDTANVIADRLRAQPEVEYAEPDYQLHRQSAPTDPLYAKQWAYRDGTGAARFEKAWDLTTGSNDVVIAVADTGYRPHPDLAAHLLPGYDFITHPFNANDGDGRDADASDPGDWVTAEESQQCDGTDLWTSNSSWHGTHVAGTIGAVANNEIGGAGGLWHTRILPVRVLGKCGGPASDVIDGMRWAVGLPVPGVPDNPHPARIVNVSLGTSQPCSRAMQAAIDDVLARGASVVAAAGNGGFEVGEPASCRGAIAVAAVDADGSKPAFSNSGTRIDVGAPGVGIWSTANTGLTVPGEDTYLGKNGTSMAAPHVSAALALMLAVEPTLSPQALREKLVASARPYPRLSNCVNTAADTPCGAGMLDAAAAVEAARSIRR</sequence>
<dbReference type="InterPro" id="IPR022398">
    <property type="entry name" value="Peptidase_S8_His-AS"/>
</dbReference>
<gene>
    <name evidence="13" type="ORF">C0Z19_10535</name>
</gene>
<feature type="active site" description="Charge relay system" evidence="9 10">
    <location>
        <position position="424"/>
    </location>
</feature>
<proteinExistence type="inferred from homology"/>
<dbReference type="CDD" id="cd07496">
    <property type="entry name" value="Peptidases_S8_13"/>
    <property type="match status" value="1"/>
</dbReference>
<evidence type="ECO:0000259" key="12">
    <source>
        <dbReference type="Pfam" id="PF00082"/>
    </source>
</evidence>
<dbReference type="PROSITE" id="PS00137">
    <property type="entry name" value="SUBTILASE_HIS"/>
    <property type="match status" value="1"/>
</dbReference>
<dbReference type="InterPro" id="IPR050131">
    <property type="entry name" value="Peptidase_S8_subtilisin-like"/>
</dbReference>
<dbReference type="PROSITE" id="PS51892">
    <property type="entry name" value="SUBTILASE"/>
    <property type="match status" value="1"/>
</dbReference>
<keyword evidence="6 10" id="KW-0378">Hydrolase</keyword>
<keyword evidence="14" id="KW-1185">Reference proteome</keyword>
<name>A0A2N7W7K8_9BURK</name>
<keyword evidence="8" id="KW-0865">Zymogen</keyword>
<keyword evidence="3" id="KW-0964">Secreted</keyword>
<dbReference type="Gene3D" id="3.40.50.200">
    <property type="entry name" value="Peptidase S8/S53 domain"/>
    <property type="match status" value="1"/>
</dbReference>
<dbReference type="InterPro" id="IPR034176">
    <property type="entry name" value="Peptidases_S8_13"/>
</dbReference>
<dbReference type="PROSITE" id="PS00138">
    <property type="entry name" value="SUBTILASE_SER"/>
    <property type="match status" value="1"/>
</dbReference>
<dbReference type="InterPro" id="IPR000209">
    <property type="entry name" value="Peptidase_S8/S53_dom"/>
</dbReference>
<evidence type="ECO:0000313" key="13">
    <source>
        <dbReference type="EMBL" id="PMS25370.1"/>
    </source>
</evidence>
<feature type="chain" id="PRO_5014808570" evidence="11">
    <location>
        <begin position="28"/>
        <end position="494"/>
    </location>
</feature>
<evidence type="ECO:0000256" key="8">
    <source>
        <dbReference type="ARBA" id="ARBA00023145"/>
    </source>
</evidence>
<dbReference type="Pfam" id="PF00082">
    <property type="entry name" value="Peptidase_S8"/>
    <property type="match status" value="1"/>
</dbReference>
<keyword evidence="4 10" id="KW-0645">Protease</keyword>
<protein>
    <submittedName>
        <fullName evidence="13">Peptidase</fullName>
    </submittedName>
</protein>
<dbReference type="PRINTS" id="PR00723">
    <property type="entry name" value="SUBTILISIN"/>
</dbReference>
<evidence type="ECO:0000256" key="6">
    <source>
        <dbReference type="ARBA" id="ARBA00022801"/>
    </source>
</evidence>
<evidence type="ECO:0000256" key="9">
    <source>
        <dbReference type="PIRSR" id="PIRSR615500-1"/>
    </source>
</evidence>
<dbReference type="PANTHER" id="PTHR43806:SF11">
    <property type="entry name" value="CEREVISIN-RELATED"/>
    <property type="match status" value="1"/>
</dbReference>
<dbReference type="RefSeq" id="WP_102609760.1">
    <property type="nucleotide sequence ID" value="NZ_CADIKD010000010.1"/>
</dbReference>
<keyword evidence="5 11" id="KW-0732">Signal</keyword>
<keyword evidence="7 10" id="KW-0720">Serine protease</keyword>
<evidence type="ECO:0000256" key="4">
    <source>
        <dbReference type="ARBA" id="ARBA00022670"/>
    </source>
</evidence>
<comment type="subcellular location">
    <subcellularLocation>
        <location evidence="1">Secreted</location>
    </subcellularLocation>
</comment>
<evidence type="ECO:0000256" key="1">
    <source>
        <dbReference type="ARBA" id="ARBA00004613"/>
    </source>
</evidence>
<dbReference type="GO" id="GO:0006508">
    <property type="term" value="P:proteolysis"/>
    <property type="evidence" value="ECO:0007669"/>
    <property type="project" value="UniProtKB-KW"/>
</dbReference>